<dbReference type="Proteomes" id="UP000580250">
    <property type="component" value="Unassembled WGS sequence"/>
</dbReference>
<gene>
    <name evidence="2" type="ORF">MENT_LOCUS11631</name>
</gene>
<feature type="compositionally biased region" description="Acidic residues" evidence="1">
    <location>
        <begin position="1"/>
        <end position="23"/>
    </location>
</feature>
<feature type="compositionally biased region" description="Basic residues" evidence="1">
    <location>
        <begin position="39"/>
        <end position="54"/>
    </location>
</feature>
<evidence type="ECO:0000313" key="2">
    <source>
        <dbReference type="EMBL" id="CAD2154800.1"/>
    </source>
</evidence>
<reference evidence="2 3" key="1">
    <citation type="submission" date="2020-08" db="EMBL/GenBank/DDBJ databases">
        <authorList>
            <person name="Koutsovoulos G."/>
            <person name="Danchin GJ E."/>
        </authorList>
    </citation>
    <scope>NUCLEOTIDE SEQUENCE [LARGE SCALE GENOMIC DNA]</scope>
</reference>
<name>A0A6V7UDJ0_MELEN</name>
<dbReference type="AlphaFoldDB" id="A0A6V7UDJ0"/>
<dbReference type="EMBL" id="CAJEWN010000057">
    <property type="protein sequence ID" value="CAD2154800.1"/>
    <property type="molecule type" value="Genomic_DNA"/>
</dbReference>
<sequence>MSSDDDDENSDGEEDEKFDEEEDGDHRAEGNDKEEGKNVKHQTAGKKSKGKAGSKRKEFVAETTPETFGKMEDKNYWKRSRFIADTARPFDVRRAPATCPYCCEFVGSTLGHHLKSAHGNKGETEEERLIRERADVFGRMQSDIFQTYAVLDKKQVDNICGFLGSDKKRTVNILTRLGHLVLEDKKDYHNYLVSTYNVGCAIDTKYKCEKNA</sequence>
<protein>
    <submittedName>
        <fullName evidence="2">Uncharacterized protein</fullName>
    </submittedName>
</protein>
<comment type="caution">
    <text evidence="2">The sequence shown here is derived from an EMBL/GenBank/DDBJ whole genome shotgun (WGS) entry which is preliminary data.</text>
</comment>
<feature type="region of interest" description="Disordered" evidence="1">
    <location>
        <begin position="1"/>
        <end position="61"/>
    </location>
</feature>
<feature type="compositionally biased region" description="Basic and acidic residues" evidence="1">
    <location>
        <begin position="24"/>
        <end position="38"/>
    </location>
</feature>
<accession>A0A6V7UDJ0</accession>
<evidence type="ECO:0000313" key="3">
    <source>
        <dbReference type="Proteomes" id="UP000580250"/>
    </source>
</evidence>
<organism evidence="2 3">
    <name type="scientific">Meloidogyne enterolobii</name>
    <name type="common">Root-knot nematode worm</name>
    <name type="synonym">Meloidogyne mayaguensis</name>
    <dbReference type="NCBI Taxonomy" id="390850"/>
    <lineage>
        <taxon>Eukaryota</taxon>
        <taxon>Metazoa</taxon>
        <taxon>Ecdysozoa</taxon>
        <taxon>Nematoda</taxon>
        <taxon>Chromadorea</taxon>
        <taxon>Rhabditida</taxon>
        <taxon>Tylenchina</taxon>
        <taxon>Tylenchomorpha</taxon>
        <taxon>Tylenchoidea</taxon>
        <taxon>Meloidogynidae</taxon>
        <taxon>Meloidogyninae</taxon>
        <taxon>Meloidogyne</taxon>
    </lineage>
</organism>
<proteinExistence type="predicted"/>
<evidence type="ECO:0000256" key="1">
    <source>
        <dbReference type="SAM" id="MobiDB-lite"/>
    </source>
</evidence>